<organism evidence="3">
    <name type="scientific">freshwater metagenome</name>
    <dbReference type="NCBI Taxonomy" id="449393"/>
    <lineage>
        <taxon>unclassified sequences</taxon>
        <taxon>metagenomes</taxon>
        <taxon>ecological metagenomes</taxon>
    </lineage>
</organism>
<feature type="region of interest" description="Disordered" evidence="1">
    <location>
        <begin position="160"/>
        <end position="186"/>
    </location>
</feature>
<dbReference type="Pfam" id="PF09534">
    <property type="entry name" value="Trp_oprn_chp"/>
    <property type="match status" value="1"/>
</dbReference>
<dbReference type="AlphaFoldDB" id="A0A6J7FB41"/>
<evidence type="ECO:0000313" key="4">
    <source>
        <dbReference type="EMBL" id="CAB5040360.1"/>
    </source>
</evidence>
<protein>
    <submittedName>
        <fullName evidence="3">Unannotated protein</fullName>
    </submittedName>
</protein>
<evidence type="ECO:0000256" key="2">
    <source>
        <dbReference type="SAM" id="Phobius"/>
    </source>
</evidence>
<proteinExistence type="predicted"/>
<feature type="transmembrane region" description="Helical" evidence="2">
    <location>
        <begin position="7"/>
        <end position="29"/>
    </location>
</feature>
<feature type="transmembrane region" description="Helical" evidence="2">
    <location>
        <begin position="77"/>
        <end position="97"/>
    </location>
</feature>
<evidence type="ECO:0000313" key="3">
    <source>
        <dbReference type="EMBL" id="CAB4890170.1"/>
    </source>
</evidence>
<dbReference type="EMBL" id="CAFBMC010000009">
    <property type="protein sequence ID" value="CAB4890170.1"/>
    <property type="molecule type" value="Genomic_DNA"/>
</dbReference>
<dbReference type="PROSITE" id="PS51257">
    <property type="entry name" value="PROKAR_LIPOPROTEIN"/>
    <property type="match status" value="1"/>
</dbReference>
<dbReference type="EMBL" id="CAFBPZ010000079">
    <property type="protein sequence ID" value="CAB5040360.1"/>
    <property type="molecule type" value="Genomic_DNA"/>
</dbReference>
<feature type="transmembrane region" description="Helical" evidence="2">
    <location>
        <begin position="49"/>
        <end position="70"/>
    </location>
</feature>
<keyword evidence="2" id="KW-1133">Transmembrane helix</keyword>
<reference evidence="3" key="1">
    <citation type="submission" date="2020-05" db="EMBL/GenBank/DDBJ databases">
        <authorList>
            <person name="Chiriac C."/>
            <person name="Salcher M."/>
            <person name="Ghai R."/>
            <person name="Kavagutti S V."/>
        </authorList>
    </citation>
    <scope>NUCLEOTIDE SEQUENCE</scope>
</reference>
<name>A0A6J7FB41_9ZZZZ</name>
<gene>
    <name evidence="3" type="ORF">UFOPK3495_00294</name>
    <name evidence="4" type="ORF">UFOPK4237_01128</name>
</gene>
<feature type="transmembrane region" description="Helical" evidence="2">
    <location>
        <begin position="117"/>
        <end position="138"/>
    </location>
</feature>
<keyword evidence="2" id="KW-0812">Transmembrane</keyword>
<accession>A0A6J7FB41</accession>
<dbReference type="InterPro" id="IPR019051">
    <property type="entry name" value="Trp_biosyn_TM_oprn/chp"/>
</dbReference>
<sequence length="186" mass="19092">MTSRRNAITTLIVGALATFIGCSFTWATATVTVLGGAGSRTVTVSGGEAVPQAMSLAIVAVAGALALLSLRSWARQVVGLLLIAVGVVIELGILDFLRHPAIDAGNDTVGLITTHPWWIVVGIGALLIAAAGVVTTVFSRAWDGLGAKYEVEGSRKTRAMSPWDALNSGQDPTASPADPKSDTEPA</sequence>
<keyword evidence="2" id="KW-0472">Membrane</keyword>
<evidence type="ECO:0000256" key="1">
    <source>
        <dbReference type="SAM" id="MobiDB-lite"/>
    </source>
</evidence>